<organism evidence="2 3">
    <name type="scientific">Bryocella elongata</name>
    <dbReference type="NCBI Taxonomy" id="863522"/>
    <lineage>
        <taxon>Bacteria</taxon>
        <taxon>Pseudomonadati</taxon>
        <taxon>Acidobacteriota</taxon>
        <taxon>Terriglobia</taxon>
        <taxon>Terriglobales</taxon>
        <taxon>Acidobacteriaceae</taxon>
        <taxon>Bryocella</taxon>
    </lineage>
</organism>
<proteinExistence type="predicted"/>
<evidence type="ECO:0008006" key="4">
    <source>
        <dbReference type="Google" id="ProtNLM"/>
    </source>
</evidence>
<feature type="chain" id="PRO_5009283933" description="DUF4105 domain-containing protein" evidence="1">
    <location>
        <begin position="32"/>
        <end position="376"/>
    </location>
</feature>
<gene>
    <name evidence="2" type="ORF">SAMN05421819_0162</name>
</gene>
<dbReference type="EMBL" id="FNVA01000001">
    <property type="protein sequence ID" value="SEF48705.1"/>
    <property type="molecule type" value="Genomic_DNA"/>
</dbReference>
<dbReference type="Proteomes" id="UP000236728">
    <property type="component" value="Unassembled WGS sequence"/>
</dbReference>
<keyword evidence="1" id="KW-0732">Signal</keyword>
<evidence type="ECO:0000313" key="3">
    <source>
        <dbReference type="Proteomes" id="UP000236728"/>
    </source>
</evidence>
<evidence type="ECO:0000256" key="1">
    <source>
        <dbReference type="SAM" id="SignalP"/>
    </source>
</evidence>
<evidence type="ECO:0000313" key="2">
    <source>
        <dbReference type="EMBL" id="SEF48705.1"/>
    </source>
</evidence>
<accession>A0A1H5SDY4</accession>
<sequence length="376" mass="40962">MKVRTQAGRFRLGWWAVLAIAFGSAIPHSQASVAVLVEQPYGHLGTFSPGGHSAIFLDHVCAETPVKLRPCQPDELGVVISRYDGIQHLDWLAVPLTGYLYAVDTAADIPASMDREREVALRDIYRRAHLESIAPDLPDGKAPGGNWYELAGSAYDRAIFGFSVKTTAEQDAGLIALFNDRRNVERYNGAFTNCADFARVTINRFYPGAIHRNFIADFGVTSPKQVARQLTKYASRHPEVELEVFKVPQVRGSLPRSHANEGVSEALVRRYGLPIVLISPVTAALMLTAYIGDGRFEMPRHAPILDVGVLEAEARVLPALVAPAGGPEQEAMLTRSLRLPEPEAALPFPDPPSMPRVEVVAVPQGKTEPAGASQPF</sequence>
<keyword evidence="3" id="KW-1185">Reference proteome</keyword>
<name>A0A1H5SDY4_9BACT</name>
<feature type="signal peptide" evidence="1">
    <location>
        <begin position="1"/>
        <end position="31"/>
    </location>
</feature>
<reference evidence="2 3" key="1">
    <citation type="submission" date="2016-10" db="EMBL/GenBank/DDBJ databases">
        <authorList>
            <person name="de Groot N.N."/>
        </authorList>
    </citation>
    <scope>NUCLEOTIDE SEQUENCE [LARGE SCALE GENOMIC DNA]</scope>
    <source>
        <strain evidence="2 3">DSM 22489</strain>
    </source>
</reference>
<dbReference type="AlphaFoldDB" id="A0A1H5SDY4"/>
<protein>
    <recommendedName>
        <fullName evidence="4">DUF4105 domain-containing protein</fullName>
    </recommendedName>
</protein>